<organism evidence="1 2">
    <name type="scientific">Smallanthus sonchifolius</name>
    <dbReference type="NCBI Taxonomy" id="185202"/>
    <lineage>
        <taxon>Eukaryota</taxon>
        <taxon>Viridiplantae</taxon>
        <taxon>Streptophyta</taxon>
        <taxon>Embryophyta</taxon>
        <taxon>Tracheophyta</taxon>
        <taxon>Spermatophyta</taxon>
        <taxon>Magnoliopsida</taxon>
        <taxon>eudicotyledons</taxon>
        <taxon>Gunneridae</taxon>
        <taxon>Pentapetalae</taxon>
        <taxon>asterids</taxon>
        <taxon>campanulids</taxon>
        <taxon>Asterales</taxon>
        <taxon>Asteraceae</taxon>
        <taxon>Asteroideae</taxon>
        <taxon>Heliantheae alliance</taxon>
        <taxon>Millerieae</taxon>
        <taxon>Smallanthus</taxon>
    </lineage>
</organism>
<dbReference type="EMBL" id="CM042035">
    <property type="protein sequence ID" value="KAI3755790.1"/>
    <property type="molecule type" value="Genomic_DNA"/>
</dbReference>
<comment type="caution">
    <text evidence="1">The sequence shown here is derived from an EMBL/GenBank/DDBJ whole genome shotgun (WGS) entry which is preliminary data.</text>
</comment>
<name>A0ACB9EAC1_9ASTR</name>
<proteinExistence type="predicted"/>
<reference evidence="1 2" key="2">
    <citation type="journal article" date="2022" name="Mol. Ecol. Resour.">
        <title>The genomes of chicory, endive, great burdock and yacon provide insights into Asteraceae paleo-polyploidization history and plant inulin production.</title>
        <authorList>
            <person name="Fan W."/>
            <person name="Wang S."/>
            <person name="Wang H."/>
            <person name="Wang A."/>
            <person name="Jiang F."/>
            <person name="Liu H."/>
            <person name="Zhao H."/>
            <person name="Xu D."/>
            <person name="Zhang Y."/>
        </authorList>
    </citation>
    <scope>NUCLEOTIDE SEQUENCE [LARGE SCALE GENOMIC DNA]</scope>
    <source>
        <strain evidence="2">cv. Yunnan</strain>
        <tissue evidence="1">Leaves</tissue>
    </source>
</reference>
<evidence type="ECO:0000313" key="2">
    <source>
        <dbReference type="Proteomes" id="UP001056120"/>
    </source>
</evidence>
<sequence>MNPSLLFHFFIFFTVFTLKAFSSSSSISYSDHCNSYAPEAIPTDTMFTRFLFLEPVTSHYTFLIKMSHRNFTNIRSNHSRVGRKQRHTLVFYLDGFWSVSTSKLCMVGSARWLTKEGNPLKLNAVLKLKFAQFINLNNSLVSGILESLAPPNDFDYFDPISILGFPLAPFKYNYTLVSNEENCSLFGQDNGYLPTFVSLYAIQCSREDNKLRFLVEFQDRRFTRYDQSFRPDISLIGEGTWNGGKDELCIAACPILNQSDPLGSARVGDCSIRLIMWFPAVWSITKTHTTEGQIWNTKFTDDSWSFRMAKFQSFDHSRENYGSKYEYTQMEKVRRNSRKKKSVGPSINQSYTYDMFVKHKNMASSGYAFETFVGSWVFNDYKIVNPSFDPWEVAVPPAVETSTVGPRNISFEISFMLNISSISSGISSLNLSSTDDDRVEISAEGVYDDETGQLCMVACRNLKTLLLTVTLW</sequence>
<reference evidence="2" key="1">
    <citation type="journal article" date="2022" name="Mol. Ecol. Resour.">
        <title>The genomes of chicory, endive, great burdock and yacon provide insights into Asteraceae palaeo-polyploidization history and plant inulin production.</title>
        <authorList>
            <person name="Fan W."/>
            <person name="Wang S."/>
            <person name="Wang H."/>
            <person name="Wang A."/>
            <person name="Jiang F."/>
            <person name="Liu H."/>
            <person name="Zhao H."/>
            <person name="Xu D."/>
            <person name="Zhang Y."/>
        </authorList>
    </citation>
    <scope>NUCLEOTIDE SEQUENCE [LARGE SCALE GENOMIC DNA]</scope>
    <source>
        <strain evidence="2">cv. Yunnan</strain>
    </source>
</reference>
<evidence type="ECO:0000313" key="1">
    <source>
        <dbReference type="EMBL" id="KAI3755790.1"/>
    </source>
</evidence>
<keyword evidence="2" id="KW-1185">Reference proteome</keyword>
<accession>A0ACB9EAC1</accession>
<dbReference type="Proteomes" id="UP001056120">
    <property type="component" value="Linkage Group LG18"/>
</dbReference>
<protein>
    <submittedName>
        <fullName evidence="1">Uncharacterized protein</fullName>
    </submittedName>
</protein>
<gene>
    <name evidence="1" type="ORF">L1987_55596</name>
</gene>